<dbReference type="HOGENOM" id="CLU_007458_1_0_0"/>
<dbReference type="Pfam" id="PF07626">
    <property type="entry name" value="PSD3"/>
    <property type="match status" value="1"/>
</dbReference>
<protein>
    <recommendedName>
        <fullName evidence="9">Cytochrome c domain-containing protein</fullName>
    </recommendedName>
</protein>
<feature type="domain" description="DUF1592" evidence="4">
    <location>
        <begin position="322"/>
        <end position="450"/>
    </location>
</feature>
<proteinExistence type="predicted"/>
<dbReference type="KEGG" id="ipa:Isop_0343"/>
<dbReference type="InterPro" id="IPR011429">
    <property type="entry name" value="Cyt_c_Planctomycete-type"/>
</dbReference>
<feature type="domain" description="Cytochrome C Planctomycete-type" evidence="5">
    <location>
        <begin position="67"/>
        <end position="114"/>
    </location>
</feature>
<dbReference type="Proteomes" id="UP000008631">
    <property type="component" value="Chromosome"/>
</dbReference>
<evidence type="ECO:0000259" key="5">
    <source>
        <dbReference type="Pfam" id="PF07635"/>
    </source>
</evidence>
<feature type="domain" description="DUF1588" evidence="3">
    <location>
        <begin position="468"/>
        <end position="566"/>
    </location>
</feature>
<evidence type="ECO:0000259" key="1">
    <source>
        <dbReference type="Pfam" id="PF07624"/>
    </source>
</evidence>
<dbReference type="InterPro" id="IPR013043">
    <property type="entry name" value="DUF1595"/>
</dbReference>
<dbReference type="Pfam" id="PF07624">
    <property type="entry name" value="PSD2"/>
    <property type="match status" value="1"/>
</dbReference>
<dbReference type="RefSeq" id="WP_013563227.1">
    <property type="nucleotide sequence ID" value="NC_014962.1"/>
</dbReference>
<evidence type="ECO:0000259" key="3">
    <source>
        <dbReference type="Pfam" id="PF07627"/>
    </source>
</evidence>
<dbReference type="Pfam" id="PF07637">
    <property type="entry name" value="PSD5"/>
    <property type="match status" value="1"/>
</dbReference>
<evidence type="ECO:0000259" key="6">
    <source>
        <dbReference type="Pfam" id="PF07637"/>
    </source>
</evidence>
<organism evidence="7 8">
    <name type="scientific">Isosphaera pallida (strain ATCC 43644 / DSM 9630 / IS1B)</name>
    <dbReference type="NCBI Taxonomy" id="575540"/>
    <lineage>
        <taxon>Bacteria</taxon>
        <taxon>Pseudomonadati</taxon>
        <taxon>Planctomycetota</taxon>
        <taxon>Planctomycetia</taxon>
        <taxon>Isosphaerales</taxon>
        <taxon>Isosphaeraceae</taxon>
        <taxon>Isosphaera</taxon>
    </lineage>
</organism>
<reference key="1">
    <citation type="submission" date="2010-11" db="EMBL/GenBank/DDBJ databases">
        <title>The complete sequence of chromosome of Isophaera pallida ATCC 43644.</title>
        <authorList>
            <consortium name="US DOE Joint Genome Institute (JGI-PGF)"/>
            <person name="Lucas S."/>
            <person name="Copeland A."/>
            <person name="Lapidus A."/>
            <person name="Bruce D."/>
            <person name="Goodwin L."/>
            <person name="Pitluck S."/>
            <person name="Kyrpides N."/>
            <person name="Mavromatis K."/>
            <person name="Pagani I."/>
            <person name="Ivanova N."/>
            <person name="Saunders E."/>
            <person name="Brettin T."/>
            <person name="Detter J.C."/>
            <person name="Han C."/>
            <person name="Tapia R."/>
            <person name="Land M."/>
            <person name="Hauser L."/>
            <person name="Markowitz V."/>
            <person name="Cheng J.-F."/>
            <person name="Hugenholtz P."/>
            <person name="Woyke T."/>
            <person name="Wu D."/>
            <person name="Eisen J.A."/>
        </authorList>
    </citation>
    <scope>NUCLEOTIDE SEQUENCE</scope>
    <source>
        <strain>ATCC 43644</strain>
    </source>
</reference>
<dbReference type="Pfam" id="PF07635">
    <property type="entry name" value="PSCyt1"/>
    <property type="match status" value="1"/>
</dbReference>
<dbReference type="InterPro" id="IPR013039">
    <property type="entry name" value="DUF1588"/>
</dbReference>
<dbReference type="eggNOG" id="COG0551">
    <property type="taxonomic scope" value="Bacteria"/>
</dbReference>
<dbReference type="InterPro" id="IPR013036">
    <property type="entry name" value="DUF1587"/>
</dbReference>
<dbReference type="InterPro" id="IPR011478">
    <property type="entry name" value="DUF1585"/>
</dbReference>
<evidence type="ECO:0000313" key="8">
    <source>
        <dbReference type="Proteomes" id="UP000008631"/>
    </source>
</evidence>
<dbReference type="InParanoid" id="E8QXV9"/>
<dbReference type="InterPro" id="IPR013042">
    <property type="entry name" value="DUF1592"/>
</dbReference>
<reference evidence="7 8" key="2">
    <citation type="journal article" date="2011" name="Stand. Genomic Sci.">
        <title>Complete genome sequence of Isosphaera pallida type strain (IS1B).</title>
        <authorList>
            <consortium name="US DOE Joint Genome Institute (JGI-PGF)"/>
            <person name="Goker M."/>
            <person name="Cleland D."/>
            <person name="Saunders E."/>
            <person name="Lapidus A."/>
            <person name="Nolan M."/>
            <person name="Lucas S."/>
            <person name="Hammon N."/>
            <person name="Deshpande S."/>
            <person name="Cheng J.F."/>
            <person name="Tapia R."/>
            <person name="Han C."/>
            <person name="Goodwin L."/>
            <person name="Pitluck S."/>
            <person name="Liolios K."/>
            <person name="Pagani I."/>
            <person name="Ivanova N."/>
            <person name="Mavromatis K."/>
            <person name="Pati A."/>
            <person name="Chen A."/>
            <person name="Palaniappan K."/>
            <person name="Land M."/>
            <person name="Hauser L."/>
            <person name="Chang Y.J."/>
            <person name="Jeffries C.D."/>
            <person name="Detter J.C."/>
            <person name="Beck B."/>
            <person name="Woyke T."/>
            <person name="Bristow J."/>
            <person name="Eisen J.A."/>
            <person name="Markowitz V."/>
            <person name="Hugenholtz P."/>
            <person name="Kyrpides N.C."/>
            <person name="Klenk H.P."/>
        </authorList>
    </citation>
    <scope>NUCLEOTIDE SEQUENCE [LARGE SCALE GENOMIC DNA]</scope>
    <source>
        <strain evidence="8">ATCC 43644 / DSM 9630 / IS1B</strain>
    </source>
</reference>
<dbReference type="Pfam" id="PF07631">
    <property type="entry name" value="PSD4"/>
    <property type="match status" value="1"/>
</dbReference>
<gene>
    <name evidence="7" type="ordered locus">Isop_0343</name>
</gene>
<dbReference type="Pfam" id="PF07627">
    <property type="entry name" value="PSCyt3"/>
    <property type="match status" value="1"/>
</dbReference>
<accession>E8QXV9</accession>
<dbReference type="AlphaFoldDB" id="E8QXV9"/>
<evidence type="ECO:0000259" key="4">
    <source>
        <dbReference type="Pfam" id="PF07631"/>
    </source>
</evidence>
<keyword evidence="8" id="KW-1185">Reference proteome</keyword>
<dbReference type="eggNOG" id="COG2010">
    <property type="taxonomic scope" value="Bacteria"/>
</dbReference>
<evidence type="ECO:0000259" key="2">
    <source>
        <dbReference type="Pfam" id="PF07626"/>
    </source>
</evidence>
<dbReference type="EMBL" id="CP002353">
    <property type="protein sequence ID" value="ADV60938.1"/>
    <property type="molecule type" value="Genomic_DNA"/>
</dbReference>
<feature type="domain" description="DUF1587" evidence="2">
    <location>
        <begin position="149"/>
        <end position="212"/>
    </location>
</feature>
<feature type="domain" description="DUF1585" evidence="1">
    <location>
        <begin position="580"/>
        <end position="654"/>
    </location>
</feature>
<sequence>MRFARLTPAATDERPNIGPTALAAWCLVGLHLGSFAEATPVAQESEPSAGSPSRFEASVRPLLVKHCLDCHNAVRKKGGIDLDQPVDDHAVGRDADFWLRVADVLEDRSMPPADRSQPSEEARQAAFHTLEALINEAQRPNDPGPGPIQRLTHRQYDYALFDLLGITEPLSKRFPADGAGGEGFQNNGSTLFVPPILLEQYLAAASQAVETADPSRYLVARPGGDSGLEPRQAARAVLARFARKAFRRPIDDAELERLLTLYQKAADAGKPFEEAVKLPLKAILIAPSFLFIQEQRRFAEFPQSNDGQDHDHTPAGSNPYPISDHELAARLSFFLWVSIPDDELNALADAGRLSDPEVFEAQVKRMIADPKARRFAEDFADQWLNIASLRQSVEPDRQRFPEYDNDLREAMIREPIVTFTEVILSDRSLFELIDSEHVYVNARLARHYGVEGVEGEEFRAVPRPDPSRGGLLTTAGVLTLTSYPRRTSPVLRGKWVLEELLGTPPPPPPSSVGVLPEDDRPREGLTFRQRLEQHRSKPDCAACHAKLDPLGFGLEIFDPIGRIRTDIGGEPVDAQGVLTSGETFNGPAELKAILLKTKREAFLRNLAKRALSYALRRGLEPYDTPAIQTIVEALEANDHHASTLLLEVTRSYPFRHRRDQPPTLEAVGVSSD</sequence>
<evidence type="ECO:0008006" key="9">
    <source>
        <dbReference type="Google" id="ProtNLM"/>
    </source>
</evidence>
<evidence type="ECO:0000313" key="7">
    <source>
        <dbReference type="EMBL" id="ADV60938.1"/>
    </source>
</evidence>
<name>E8QXV9_ISOPI</name>
<feature type="domain" description="DUF1595" evidence="6">
    <location>
        <begin position="234"/>
        <end position="294"/>
    </location>
</feature>
<dbReference type="STRING" id="575540.Isop_0343"/>